<evidence type="ECO:0000313" key="3">
    <source>
        <dbReference type="Proteomes" id="UP001204524"/>
    </source>
</evidence>
<keyword evidence="3" id="KW-1185">Reference proteome</keyword>
<evidence type="ECO:0000256" key="1">
    <source>
        <dbReference type="SAM" id="MobiDB-lite"/>
    </source>
</evidence>
<dbReference type="RefSeq" id="WP_254181973.1">
    <property type="nucleotide sequence ID" value="NZ_JANARS010000005.1"/>
</dbReference>
<sequence>MLEPTSLRVRRPRLVVPVRVDPAGLEGPTPGSARGPGWRRTSQGFYVPSDVERSPEQRIVEAAVVLRDDEAVTGWASLRWMGAAWFDGTTGPTALRDVPLLARRDRAAPRGAVVSQEFLHPDEITSVDGVPVTHAVRSVLREMRLARTLGDAVVALDMACYADLVSLAEVATRIRELGPVTGVQQARDALALGDENSWSPQETMMRGVWTRMTDLERPLANRPVFSLDGHHVGTPDLVAPVLGLVAQYNGSDHLSLAGAAADTKKDAAYRDLGLETVTMLATDRSDLDDFVARLNAAARRAAAGNGRRLWTLQEPAWWTPTHTVALRRGLQDHDRTRLLRYRRTA</sequence>
<evidence type="ECO:0000313" key="2">
    <source>
        <dbReference type="EMBL" id="MCP3422782.1"/>
    </source>
</evidence>
<organism evidence="2 3">
    <name type="scientific">Nocardioides pinisoli</name>
    <dbReference type="NCBI Taxonomy" id="2950279"/>
    <lineage>
        <taxon>Bacteria</taxon>
        <taxon>Bacillati</taxon>
        <taxon>Actinomycetota</taxon>
        <taxon>Actinomycetes</taxon>
        <taxon>Propionibacteriales</taxon>
        <taxon>Nocardioidaceae</taxon>
        <taxon>Nocardioides</taxon>
    </lineage>
</organism>
<protein>
    <submittedName>
        <fullName evidence="2">Uncharacterized protein</fullName>
    </submittedName>
</protein>
<dbReference type="Proteomes" id="UP001204524">
    <property type="component" value="Unassembled WGS sequence"/>
</dbReference>
<reference evidence="2 3" key="1">
    <citation type="submission" date="2022-06" db="EMBL/GenBank/DDBJ databases">
        <authorList>
            <person name="So Y."/>
        </authorList>
    </citation>
    <scope>NUCLEOTIDE SEQUENCE [LARGE SCALE GENOMIC DNA]</scope>
    <source>
        <strain evidence="2 3">STR3</strain>
    </source>
</reference>
<accession>A0ABT1KYF7</accession>
<gene>
    <name evidence="2" type="ORF">NCI01_13345</name>
</gene>
<comment type="caution">
    <text evidence="2">The sequence shown here is derived from an EMBL/GenBank/DDBJ whole genome shotgun (WGS) entry which is preliminary data.</text>
</comment>
<proteinExistence type="predicted"/>
<feature type="region of interest" description="Disordered" evidence="1">
    <location>
        <begin position="21"/>
        <end position="42"/>
    </location>
</feature>
<dbReference type="EMBL" id="JANARS010000005">
    <property type="protein sequence ID" value="MCP3422782.1"/>
    <property type="molecule type" value="Genomic_DNA"/>
</dbReference>
<name>A0ABT1KYF7_9ACTN</name>